<comment type="caution">
    <text evidence="6">The sequence shown here is derived from an EMBL/GenBank/DDBJ whole genome shotgun (WGS) entry which is preliminary data.</text>
</comment>
<dbReference type="SUPFAM" id="SSF47576">
    <property type="entry name" value="Calponin-homology domain, CH-domain"/>
    <property type="match status" value="1"/>
</dbReference>
<sequence>MSNFRDPTKNNHIEQTKDFEQSRIKALQQERINVQKKTFTKWCNSFLSKYGMEIDNLFNDLEDGKRLIKLLEVISGEKLGKPNQGKLKVHKIENVNKALNFVQSKIKLESIGAEDIVSGNPTLILGLIWTIILRFQIQDIEIDADDDSHEKRSAKEALLLWCQRKTAGYQGVKIIDFSNSWRNGLAFNALIHSQRPDLVDFNSLHPNDSFNNLNNAFELAQKHLAIAKLLDPEDIDVDRPDEKSILTYVSSYYHTFAKMKNEAVGGKRIGKIVDYLIDIDRIKEAYEYDVANLMAWIHKNIRDLSNFEFPNSLHGIKSLMLIFYKEYMVLDKPPKCRQKILIEANFYSINMKLNAQGHPNYIPPEGKTVSDLENAWSRLEKVEHERDMALKRELHRQEKLEQMYDKFDKKAKLREDWISDMAKILSNSSSFSSSSQLDATFKKLEALSADFNAGSDRFKRLDQLGQELIQEDYFSKDTVHKRNQKIQSAFNNLIDQFEKRKASMATYQELEFLFQEMESLKNEMIDLEKAFQSKDYGEYLLDADELIDKHGILESQIAGISQHLKSVNRRAQQFTRSNLSTSSTSSQSLVSPSPNTSISENTPKPLINEAQLVKEKLDALNKAFDLINVLCGERRRYLQEHRDYLKFLEETDEEI</sequence>
<evidence type="ECO:0000256" key="4">
    <source>
        <dbReference type="SAM" id="MobiDB-lite"/>
    </source>
</evidence>
<dbReference type="SUPFAM" id="SSF46966">
    <property type="entry name" value="Spectrin repeat"/>
    <property type="match status" value="2"/>
</dbReference>
<evidence type="ECO:0000256" key="2">
    <source>
        <dbReference type="ARBA" id="ARBA00023203"/>
    </source>
</evidence>
<organism evidence="6 7">
    <name type="scientific">Brachionus plicatilis</name>
    <name type="common">Marine rotifer</name>
    <name type="synonym">Brachionus muelleri</name>
    <dbReference type="NCBI Taxonomy" id="10195"/>
    <lineage>
        <taxon>Eukaryota</taxon>
        <taxon>Metazoa</taxon>
        <taxon>Spiralia</taxon>
        <taxon>Gnathifera</taxon>
        <taxon>Rotifera</taxon>
        <taxon>Eurotatoria</taxon>
        <taxon>Monogononta</taxon>
        <taxon>Pseudotrocha</taxon>
        <taxon>Ploima</taxon>
        <taxon>Brachionidae</taxon>
        <taxon>Brachionus</taxon>
    </lineage>
</organism>
<feature type="region of interest" description="Disordered" evidence="4">
    <location>
        <begin position="575"/>
        <end position="603"/>
    </location>
</feature>
<evidence type="ECO:0000313" key="6">
    <source>
        <dbReference type="EMBL" id="RNA37482.1"/>
    </source>
</evidence>
<feature type="domain" description="Calponin-homology (CH)" evidence="5">
    <location>
        <begin position="152"/>
        <end position="257"/>
    </location>
</feature>
<gene>
    <name evidence="6" type="ORF">BpHYR1_005117</name>
</gene>
<keyword evidence="2" id="KW-0009">Actin-binding</keyword>
<dbReference type="PANTHER" id="PTHR11915">
    <property type="entry name" value="SPECTRIN/FILAMIN RELATED CYTOSKELETAL PROTEIN"/>
    <property type="match status" value="1"/>
</dbReference>
<dbReference type="OrthoDB" id="18853at2759"/>
<dbReference type="Gene3D" id="1.10.418.10">
    <property type="entry name" value="Calponin-like domain"/>
    <property type="match status" value="2"/>
</dbReference>
<dbReference type="STRING" id="10195.A0A3M7SP76"/>
<keyword evidence="7" id="KW-1185">Reference proteome</keyword>
<proteinExistence type="predicted"/>
<accession>A0A3M7SP76</accession>
<dbReference type="CDD" id="cd21194">
    <property type="entry name" value="CH_beta_spectrin_rpt2"/>
    <property type="match status" value="1"/>
</dbReference>
<dbReference type="FunFam" id="1.10.418.10:FF:000043">
    <property type="entry name" value="Spectrin beta chain, non-erythrocytic"/>
    <property type="match status" value="1"/>
</dbReference>
<dbReference type="Proteomes" id="UP000276133">
    <property type="component" value="Unassembled WGS sequence"/>
</dbReference>
<dbReference type="FunFam" id="1.10.418.10:FF:000001">
    <property type="entry name" value="Actinin alpha 1"/>
    <property type="match status" value="1"/>
</dbReference>
<reference evidence="6 7" key="1">
    <citation type="journal article" date="2018" name="Sci. Rep.">
        <title>Genomic signatures of local adaptation to the degree of environmental predictability in rotifers.</title>
        <authorList>
            <person name="Franch-Gras L."/>
            <person name="Hahn C."/>
            <person name="Garcia-Roger E.M."/>
            <person name="Carmona M.J."/>
            <person name="Serra M."/>
            <person name="Gomez A."/>
        </authorList>
    </citation>
    <scope>NUCLEOTIDE SEQUENCE [LARGE SCALE GENOMIC DNA]</scope>
    <source>
        <strain evidence="6">HYR1</strain>
    </source>
</reference>
<feature type="compositionally biased region" description="Low complexity" evidence="4">
    <location>
        <begin position="577"/>
        <end position="597"/>
    </location>
</feature>
<evidence type="ECO:0000259" key="5">
    <source>
        <dbReference type="PROSITE" id="PS50021"/>
    </source>
</evidence>
<protein>
    <submittedName>
        <fullName evidence="6">Spectrin beta non-erythrocytic 1 isoform X2</fullName>
    </submittedName>
</protein>
<dbReference type="Gene3D" id="1.20.58.60">
    <property type="match status" value="3"/>
</dbReference>
<feature type="coiled-coil region" evidence="3">
    <location>
        <begin position="10"/>
        <end position="37"/>
    </location>
</feature>
<dbReference type="CDD" id="cd00176">
    <property type="entry name" value="SPEC"/>
    <property type="match status" value="2"/>
</dbReference>
<dbReference type="SMART" id="SM00033">
    <property type="entry name" value="CH"/>
    <property type="match status" value="2"/>
</dbReference>
<dbReference type="PROSITE" id="PS50021">
    <property type="entry name" value="CH"/>
    <property type="match status" value="2"/>
</dbReference>
<feature type="non-terminal residue" evidence="6">
    <location>
        <position position="655"/>
    </location>
</feature>
<dbReference type="Pfam" id="PF00307">
    <property type="entry name" value="CH"/>
    <property type="match status" value="2"/>
</dbReference>
<dbReference type="EMBL" id="REGN01001038">
    <property type="protein sequence ID" value="RNA37482.1"/>
    <property type="molecule type" value="Genomic_DNA"/>
</dbReference>
<evidence type="ECO:0000256" key="3">
    <source>
        <dbReference type="SAM" id="Coils"/>
    </source>
</evidence>
<dbReference type="InterPro" id="IPR001715">
    <property type="entry name" value="CH_dom"/>
</dbReference>
<dbReference type="PROSITE" id="PS00019">
    <property type="entry name" value="ACTININ_1"/>
    <property type="match status" value="1"/>
</dbReference>
<feature type="domain" description="Calponin-homology (CH)" evidence="5">
    <location>
        <begin position="33"/>
        <end position="136"/>
    </location>
</feature>
<dbReference type="InterPro" id="IPR036872">
    <property type="entry name" value="CH_dom_sf"/>
</dbReference>
<dbReference type="InterPro" id="IPR001589">
    <property type="entry name" value="Actinin_actin-bd_CS"/>
</dbReference>
<dbReference type="SMART" id="SM00150">
    <property type="entry name" value="SPEC"/>
    <property type="match status" value="2"/>
</dbReference>
<dbReference type="CDD" id="cd21193">
    <property type="entry name" value="CH_beta_spectrin_rpt1"/>
    <property type="match status" value="1"/>
</dbReference>
<dbReference type="InterPro" id="IPR018159">
    <property type="entry name" value="Spectrin/alpha-actinin"/>
</dbReference>
<name>A0A3M7SP76_BRAPC</name>
<keyword evidence="3" id="KW-0175">Coiled coil</keyword>
<dbReference type="AlphaFoldDB" id="A0A3M7SP76"/>
<keyword evidence="1" id="KW-0677">Repeat</keyword>
<evidence type="ECO:0000313" key="7">
    <source>
        <dbReference type="Proteomes" id="UP000276133"/>
    </source>
</evidence>
<dbReference type="Pfam" id="PF00435">
    <property type="entry name" value="Spectrin"/>
    <property type="match status" value="1"/>
</dbReference>
<evidence type="ECO:0000256" key="1">
    <source>
        <dbReference type="ARBA" id="ARBA00022737"/>
    </source>
</evidence>
<dbReference type="GO" id="GO:0003779">
    <property type="term" value="F:actin binding"/>
    <property type="evidence" value="ECO:0007669"/>
    <property type="project" value="UniProtKB-KW"/>
</dbReference>
<dbReference type="InterPro" id="IPR002017">
    <property type="entry name" value="Spectrin_repeat"/>
</dbReference>